<proteinExistence type="predicted"/>
<evidence type="ECO:0000313" key="3">
    <source>
        <dbReference type="Proteomes" id="UP000550260"/>
    </source>
</evidence>
<feature type="transmembrane region" description="Helical" evidence="1">
    <location>
        <begin position="56"/>
        <end position="77"/>
    </location>
</feature>
<name>A0A8E1VUL8_9PSEU</name>
<evidence type="ECO:0000256" key="1">
    <source>
        <dbReference type="SAM" id="Phobius"/>
    </source>
</evidence>
<accession>A0A8E1VUL8</accession>
<protein>
    <submittedName>
        <fullName evidence="2">Alkaline shock response membrane anchor protein AmaP</fullName>
    </submittedName>
</protein>
<dbReference type="AlphaFoldDB" id="A0A8E1VUL8"/>
<dbReference type="EMBL" id="JACJHR010000005">
    <property type="protein sequence ID" value="MBB2498579.1"/>
    <property type="molecule type" value="Genomic_DNA"/>
</dbReference>
<evidence type="ECO:0000313" key="2">
    <source>
        <dbReference type="EMBL" id="MBB2498579.1"/>
    </source>
</evidence>
<keyword evidence="1" id="KW-0472">Membrane</keyword>
<comment type="caution">
    <text evidence="2">The sequence shown here is derived from an EMBL/GenBank/DDBJ whole genome shotgun (WGS) entry which is preliminary data.</text>
</comment>
<keyword evidence="1" id="KW-1133">Transmembrane helix</keyword>
<dbReference type="RefSeq" id="WP_183123123.1">
    <property type="nucleotide sequence ID" value="NZ_JACJHR010000005.1"/>
</dbReference>
<sequence length="190" mass="20643">MTRVNRPAALNRFLLAVIGLVLLAAGGFGLAAHFRVLRLVDPAAPLVPGTGEPPTWVFYVIAAAAVVVGLLALRWLLAQLAHRPRTGVWRFETDPAYGRTELHADDAVAPFVEELRGYSGVHKARASLAGTREKPSLALIVTCEQDADLGEIRGRVTEESLPRLKEALELSDIPVEIEFRFTSRATSRVG</sequence>
<feature type="transmembrane region" description="Helical" evidence="1">
    <location>
        <begin position="12"/>
        <end position="36"/>
    </location>
</feature>
<keyword evidence="1" id="KW-0812">Transmembrane</keyword>
<organism evidence="2 3">
    <name type="scientific">Amycolatopsis echigonensis</name>
    <dbReference type="NCBI Taxonomy" id="2576905"/>
    <lineage>
        <taxon>Bacteria</taxon>
        <taxon>Bacillati</taxon>
        <taxon>Actinomycetota</taxon>
        <taxon>Actinomycetes</taxon>
        <taxon>Pseudonocardiales</taxon>
        <taxon>Pseudonocardiaceae</taxon>
        <taxon>Amycolatopsis</taxon>
    </lineage>
</organism>
<dbReference type="Proteomes" id="UP000550260">
    <property type="component" value="Unassembled WGS sequence"/>
</dbReference>
<reference evidence="2 3" key="1">
    <citation type="submission" date="2020-08" db="EMBL/GenBank/DDBJ databases">
        <title>Amycolatopsis echigonensis JCM 21831.</title>
        <authorList>
            <person name="Tedsree N."/>
            <person name="Kuncharoen N."/>
            <person name="Likhitwitayawuid K."/>
            <person name="Tanasupawat S."/>
        </authorList>
    </citation>
    <scope>NUCLEOTIDE SEQUENCE [LARGE SCALE GENOMIC DNA]</scope>
    <source>
        <strain evidence="2 3">JCM 21831</strain>
    </source>
</reference>
<gene>
    <name evidence="2" type="ORF">H5411_05445</name>
</gene>